<evidence type="ECO:0000256" key="3">
    <source>
        <dbReference type="RuleBase" id="RU363015"/>
    </source>
</evidence>
<dbReference type="GO" id="GO:0009691">
    <property type="term" value="P:cytokinin biosynthetic process"/>
    <property type="evidence" value="ECO:0007669"/>
    <property type="project" value="UniProtKB-UniRule"/>
</dbReference>
<comment type="similarity">
    <text evidence="2 3">Belongs to the LOG family.</text>
</comment>
<dbReference type="EMBL" id="AYKG01000018">
    <property type="protein sequence ID" value="ROO28918.1"/>
    <property type="molecule type" value="Genomic_DNA"/>
</dbReference>
<dbReference type="GO" id="GO:0008714">
    <property type="term" value="F:AMP nucleosidase activity"/>
    <property type="evidence" value="ECO:0007669"/>
    <property type="project" value="UniProtKB-EC"/>
</dbReference>
<evidence type="ECO:0000256" key="2">
    <source>
        <dbReference type="ARBA" id="ARBA00006763"/>
    </source>
</evidence>
<dbReference type="PANTHER" id="PTHR31223">
    <property type="entry name" value="LOG FAMILY PROTEIN YJL055W"/>
    <property type="match status" value="1"/>
</dbReference>
<reference evidence="4 5" key="1">
    <citation type="submission" date="2013-10" db="EMBL/GenBank/DDBJ databases">
        <title>Salinisphaera japonica YTM-1 Genome Sequencing.</title>
        <authorList>
            <person name="Lai Q."/>
            <person name="Li C."/>
            <person name="Shao Z."/>
        </authorList>
    </citation>
    <scope>NUCLEOTIDE SEQUENCE [LARGE SCALE GENOMIC DNA]</scope>
    <source>
        <strain evidence="4 5">YTM-1</strain>
    </source>
</reference>
<dbReference type="Gene3D" id="3.40.50.450">
    <property type="match status" value="1"/>
</dbReference>
<protein>
    <recommendedName>
        <fullName evidence="3">Cytokinin riboside 5'-monophosphate phosphoribohydrolase</fullName>
        <ecNumber evidence="3">3.2.2.n1</ecNumber>
    </recommendedName>
</protein>
<dbReference type="GO" id="GO:0005829">
    <property type="term" value="C:cytosol"/>
    <property type="evidence" value="ECO:0007669"/>
    <property type="project" value="TreeGrafter"/>
</dbReference>
<keyword evidence="3" id="KW-0203">Cytokinin biosynthesis</keyword>
<sequence length="196" mass="20889">MSKQTMTAPARWVCVYCGSRDGQNPIYREAATALGTALGQAGYGLVYGGARVGLMGAVADAALASGAPVHGIIPRGLSERELAHDGLTRLDVVETMHQRKLGMIEAADGFIALPGGFGTLEELFEVLTWHQIGWHDKPVGLCDVDGFYGPLVRCMHHMRDQGFVSAANIARIGVAHEPQALVARLFEPMAASTDMS</sequence>
<comment type="caution">
    <text evidence="4">The sequence shown here is derived from an EMBL/GenBank/DDBJ whole genome shotgun (WGS) entry which is preliminary data.</text>
</comment>
<keyword evidence="5" id="KW-1185">Reference proteome</keyword>
<dbReference type="SUPFAM" id="SSF102405">
    <property type="entry name" value="MCP/YpsA-like"/>
    <property type="match status" value="1"/>
</dbReference>
<dbReference type="AlphaFoldDB" id="A0A423PTM3"/>
<comment type="catalytic activity">
    <reaction evidence="1">
        <text>AMP + H2O = D-ribose 5-phosphate + adenine</text>
        <dbReference type="Rhea" id="RHEA:20129"/>
        <dbReference type="ChEBI" id="CHEBI:15377"/>
        <dbReference type="ChEBI" id="CHEBI:16708"/>
        <dbReference type="ChEBI" id="CHEBI:78346"/>
        <dbReference type="ChEBI" id="CHEBI:456215"/>
        <dbReference type="EC" id="3.2.2.4"/>
    </reaction>
</comment>
<gene>
    <name evidence="4" type="ORF">SAJA_07020</name>
</gene>
<dbReference type="NCBIfam" id="TIGR00730">
    <property type="entry name" value="Rossman fold protein, TIGR00730 family"/>
    <property type="match status" value="1"/>
</dbReference>
<dbReference type="EC" id="3.2.2.n1" evidence="3"/>
<dbReference type="RefSeq" id="WP_221180154.1">
    <property type="nucleotide sequence ID" value="NZ_AYKG01000018.1"/>
</dbReference>
<keyword evidence="3" id="KW-0378">Hydrolase</keyword>
<dbReference type="InterPro" id="IPR031100">
    <property type="entry name" value="LOG_fam"/>
</dbReference>
<dbReference type="InParanoid" id="A0A423PTM3"/>
<accession>A0A423PTM3</accession>
<evidence type="ECO:0000313" key="4">
    <source>
        <dbReference type="EMBL" id="ROO28918.1"/>
    </source>
</evidence>
<dbReference type="Pfam" id="PF03641">
    <property type="entry name" value="Lysine_decarbox"/>
    <property type="match status" value="1"/>
</dbReference>
<evidence type="ECO:0000313" key="5">
    <source>
        <dbReference type="Proteomes" id="UP000285310"/>
    </source>
</evidence>
<dbReference type="PANTHER" id="PTHR31223:SF70">
    <property type="entry name" value="LOG FAMILY PROTEIN YJL055W"/>
    <property type="match status" value="1"/>
</dbReference>
<dbReference type="Proteomes" id="UP000285310">
    <property type="component" value="Unassembled WGS sequence"/>
</dbReference>
<organism evidence="4 5">
    <name type="scientific">Salinisphaera japonica YTM-1</name>
    <dbReference type="NCBI Taxonomy" id="1209778"/>
    <lineage>
        <taxon>Bacteria</taxon>
        <taxon>Pseudomonadati</taxon>
        <taxon>Pseudomonadota</taxon>
        <taxon>Gammaproteobacteria</taxon>
        <taxon>Salinisphaerales</taxon>
        <taxon>Salinisphaeraceae</taxon>
        <taxon>Salinisphaera</taxon>
    </lineage>
</organism>
<evidence type="ECO:0000256" key="1">
    <source>
        <dbReference type="ARBA" id="ARBA00000274"/>
    </source>
</evidence>
<proteinExistence type="inferred from homology"/>
<dbReference type="InterPro" id="IPR005269">
    <property type="entry name" value="LOG"/>
</dbReference>
<name>A0A423PTM3_9GAMM</name>